<dbReference type="EMBL" id="AZQP01000002">
    <property type="protein sequence ID" value="EYE89650.1"/>
    <property type="molecule type" value="Genomic_DNA"/>
</dbReference>
<evidence type="ECO:0000313" key="3">
    <source>
        <dbReference type="Proteomes" id="UP000019681"/>
    </source>
</evidence>
<proteinExistence type="predicted"/>
<accession>A0A017S0F2</accession>
<reference evidence="2 3" key="1">
    <citation type="journal article" date="2014" name="Genome Announc.">
        <title>Draft Genome Sequence of Fervidicella metallireducens Strain AeBT, an Iron-Reducing Thermoanaerobe from the Great Artesian Basin.</title>
        <authorList>
            <person name="Patel B.K."/>
        </authorList>
    </citation>
    <scope>NUCLEOTIDE SEQUENCE [LARGE SCALE GENOMIC DNA]</scope>
    <source>
        <strain evidence="2 3">AeB</strain>
    </source>
</reference>
<dbReference type="GO" id="GO:0031419">
    <property type="term" value="F:cobalamin binding"/>
    <property type="evidence" value="ECO:0007669"/>
    <property type="project" value="InterPro"/>
</dbReference>
<sequence>MKRADDFEIRREHIKNLTDEELEAKFWSLAEEIVNPLLELARTHTTPSVERSVLLRMGFSSIEAKGIVENTIDKGLMGKGCGNIVYRVAKHLNRNYVEVGREMAEGAHFDIALDIFNGGAR</sequence>
<dbReference type="Pfam" id="PF16552">
    <property type="entry name" value="OAM_alpha"/>
    <property type="match status" value="1"/>
</dbReference>
<dbReference type="STRING" id="1403537.Q428_01125"/>
<keyword evidence="3" id="KW-1185">Reference proteome</keyword>
<dbReference type="Gene3D" id="1.10.8.1000">
    <property type="entry name" value="Ornithine 4,5 aminomutase S component, alpha subunit-like"/>
    <property type="match status" value="1"/>
</dbReference>
<comment type="caution">
    <text evidence="2">The sequence shown here is derived from an EMBL/GenBank/DDBJ whole genome shotgun (WGS) entry which is preliminary data.</text>
</comment>
<dbReference type="InterPro" id="IPR015130">
    <property type="entry name" value="Lys-AminoMut_A"/>
</dbReference>
<organism evidence="2 3">
    <name type="scientific">Fervidicella metallireducens AeB</name>
    <dbReference type="NCBI Taxonomy" id="1403537"/>
    <lineage>
        <taxon>Bacteria</taxon>
        <taxon>Bacillati</taxon>
        <taxon>Bacillota</taxon>
        <taxon>Clostridia</taxon>
        <taxon>Eubacteriales</taxon>
        <taxon>Clostridiaceae</taxon>
        <taxon>Fervidicella</taxon>
    </lineage>
</organism>
<feature type="domain" description="D-Lysine 5,6-aminomutase alpha subunit" evidence="1">
    <location>
        <begin position="2"/>
        <end position="116"/>
    </location>
</feature>
<name>A0A017S0F2_9CLOT</name>
<evidence type="ECO:0000313" key="2">
    <source>
        <dbReference type="EMBL" id="EYE89650.1"/>
    </source>
</evidence>
<gene>
    <name evidence="2" type="ORF">Q428_01125</name>
</gene>
<dbReference type="SUPFAM" id="SSF51703">
    <property type="entry name" value="Cobalamin (vitamin B12)-dependent enzymes"/>
    <property type="match status" value="1"/>
</dbReference>
<evidence type="ECO:0000259" key="1">
    <source>
        <dbReference type="Pfam" id="PF16552"/>
    </source>
</evidence>
<dbReference type="GO" id="GO:0003824">
    <property type="term" value="F:catalytic activity"/>
    <property type="evidence" value="ECO:0007669"/>
    <property type="project" value="InterPro"/>
</dbReference>
<dbReference type="AlphaFoldDB" id="A0A017S0F2"/>
<dbReference type="Proteomes" id="UP000019681">
    <property type="component" value="Unassembled WGS sequence"/>
</dbReference>
<protein>
    <submittedName>
        <fullName evidence="2">Ornithine aminomutase</fullName>
    </submittedName>
</protein>
<dbReference type="InterPro" id="IPR016176">
    <property type="entry name" value="Cbl-dep_enz_cat"/>
</dbReference>
<dbReference type="Gene3D" id="6.10.250.2220">
    <property type="match status" value="1"/>
</dbReference>